<evidence type="ECO:0000313" key="2">
    <source>
        <dbReference type="Proteomes" id="UP000178532"/>
    </source>
</evidence>
<dbReference type="Proteomes" id="UP000178532">
    <property type="component" value="Unassembled WGS sequence"/>
</dbReference>
<dbReference type="STRING" id="1798495.A3C19_02280"/>
<reference evidence="1 2" key="1">
    <citation type="journal article" date="2016" name="Nat. Commun.">
        <title>Thousands of microbial genomes shed light on interconnected biogeochemical processes in an aquifer system.</title>
        <authorList>
            <person name="Anantharaman K."/>
            <person name="Brown C.T."/>
            <person name="Hug L.A."/>
            <person name="Sharon I."/>
            <person name="Castelle C.J."/>
            <person name="Probst A.J."/>
            <person name="Thomas B.C."/>
            <person name="Singh A."/>
            <person name="Wilkins M.J."/>
            <person name="Karaoz U."/>
            <person name="Brodie E.L."/>
            <person name="Williams K.H."/>
            <person name="Hubbard S.S."/>
            <person name="Banfield J.F."/>
        </authorList>
    </citation>
    <scope>NUCLEOTIDE SEQUENCE [LARGE SCALE GENOMIC DNA]</scope>
</reference>
<evidence type="ECO:0000313" key="1">
    <source>
        <dbReference type="EMBL" id="OGG62920.1"/>
    </source>
</evidence>
<name>A0A1F6DNQ8_9BACT</name>
<comment type="caution">
    <text evidence="1">The sequence shown here is derived from an EMBL/GenBank/DDBJ whole genome shotgun (WGS) entry which is preliminary data.</text>
</comment>
<proteinExistence type="predicted"/>
<gene>
    <name evidence="1" type="ORF">A3C19_02280</name>
</gene>
<sequence length="81" mass="9181">MIKNYDLFIAHLKRTGRLKLLPLVLHELRSEEARAKRLSSKTETAAENPSLISGWRTLENGMLTDRSGKSALIDIYKKITA</sequence>
<protein>
    <submittedName>
        <fullName evidence="1">Uncharacterized protein</fullName>
    </submittedName>
</protein>
<dbReference type="AlphaFoldDB" id="A0A1F6DNQ8"/>
<dbReference type="EMBL" id="MFLI01000001">
    <property type="protein sequence ID" value="OGG62920.1"/>
    <property type="molecule type" value="Genomic_DNA"/>
</dbReference>
<organism evidence="1 2">
    <name type="scientific">Candidatus Kaiserbacteria bacterium RIFCSPHIGHO2_02_FULL_54_22</name>
    <dbReference type="NCBI Taxonomy" id="1798495"/>
    <lineage>
        <taxon>Bacteria</taxon>
        <taxon>Candidatus Kaiseribacteriota</taxon>
    </lineage>
</organism>
<accession>A0A1F6DNQ8</accession>